<dbReference type="EMBL" id="CAFBPD010000126">
    <property type="protein sequence ID" value="CAB5009462.1"/>
    <property type="molecule type" value="Genomic_DNA"/>
</dbReference>
<evidence type="ECO:0000259" key="1">
    <source>
        <dbReference type="Pfam" id="PF13338"/>
    </source>
</evidence>
<dbReference type="EMBL" id="CAEZYW010000084">
    <property type="protein sequence ID" value="CAB4739332.1"/>
    <property type="molecule type" value="Genomic_DNA"/>
</dbReference>
<evidence type="ECO:0000313" key="3">
    <source>
        <dbReference type="EMBL" id="CAB5009462.1"/>
    </source>
</evidence>
<feature type="domain" description="AbiEi antitoxin N-terminal" evidence="1">
    <location>
        <begin position="8"/>
        <end position="55"/>
    </location>
</feature>
<gene>
    <name evidence="2" type="ORF">UFOPK2786_00683</name>
    <name evidence="3" type="ORF">UFOPK4061_00795</name>
</gene>
<accession>A0A6J6SWM3</accession>
<organism evidence="2">
    <name type="scientific">freshwater metagenome</name>
    <dbReference type="NCBI Taxonomy" id="449393"/>
    <lineage>
        <taxon>unclassified sequences</taxon>
        <taxon>metagenomes</taxon>
        <taxon>ecological metagenomes</taxon>
    </lineage>
</organism>
<dbReference type="Pfam" id="PF13338">
    <property type="entry name" value="AbiEi_4"/>
    <property type="match status" value="1"/>
</dbReference>
<evidence type="ECO:0000313" key="2">
    <source>
        <dbReference type="EMBL" id="CAB4739332.1"/>
    </source>
</evidence>
<dbReference type="AlphaFoldDB" id="A0A6J6SWM3"/>
<reference evidence="2" key="1">
    <citation type="submission" date="2020-05" db="EMBL/GenBank/DDBJ databases">
        <authorList>
            <person name="Chiriac C."/>
            <person name="Salcher M."/>
            <person name="Ghai R."/>
            <person name="Kavagutti S V."/>
        </authorList>
    </citation>
    <scope>NUCLEOTIDE SEQUENCE</scope>
</reference>
<protein>
    <submittedName>
        <fullName evidence="2">Unannotated protein</fullName>
    </submittedName>
</protein>
<proteinExistence type="predicted"/>
<dbReference type="InterPro" id="IPR025159">
    <property type="entry name" value="AbiEi_N"/>
</dbReference>
<sequence length="187" mass="20442">MKQPIFDTLVERASDHHGYVTTLQAREAGIDPTQLRLLAGRGRLEHVARGVYRVPVLPRSEIDDLAFAVAWARGRAVLSHESALVLHGLSDVNPSVVHLTAPPDNYPRAQGSGPVRVHRRDLPTADVTMVDGLPVTTVARTIEDCHELGTDPAQLRLAIRQARQSGQLMASQAANLEKLIDHREGPI</sequence>
<name>A0A6J6SWM3_9ZZZZ</name>